<gene>
    <name evidence="5" type="ORF">Pgy4_28835</name>
</gene>
<dbReference type="BioCyc" id="PSYR875330:G11XH-5511-MONOMER"/>
<dbReference type="Gene3D" id="1.10.8.60">
    <property type="match status" value="1"/>
</dbReference>
<evidence type="ECO:0000313" key="5">
    <source>
        <dbReference type="EMBL" id="EGH17026.1"/>
    </source>
</evidence>
<dbReference type="InterPro" id="IPR008921">
    <property type="entry name" value="DNA_pol3_clamp-load_cplx_C"/>
</dbReference>
<accession>F3CCN4</accession>
<evidence type="ECO:0000259" key="4">
    <source>
        <dbReference type="Pfam" id="PF16193"/>
    </source>
</evidence>
<dbReference type="EMBL" id="ADWY01001463">
    <property type="protein sequence ID" value="EGH17026.1"/>
    <property type="molecule type" value="Genomic_DNA"/>
</dbReference>
<organism evidence="5 6">
    <name type="scientific">Pseudomonas savastanoi pv. glycinea str. race 4</name>
    <dbReference type="NCBI Taxonomy" id="875330"/>
    <lineage>
        <taxon>Bacteria</taxon>
        <taxon>Pseudomonadati</taxon>
        <taxon>Pseudomonadota</taxon>
        <taxon>Gammaproteobacteria</taxon>
        <taxon>Pseudomonadales</taxon>
        <taxon>Pseudomonadaceae</taxon>
        <taxon>Pseudomonas</taxon>
    </lineage>
</organism>
<feature type="domain" description="MgsA AAA+ ATPase C-terminal" evidence="3">
    <location>
        <begin position="67"/>
        <end position="233"/>
    </location>
</feature>
<evidence type="ECO:0000313" key="6">
    <source>
        <dbReference type="Proteomes" id="UP000005466"/>
    </source>
</evidence>
<sequence>TILMAAADGDGRRMLNLLENASDLAEDGSEIDVELLQSLLGDSRRRFDKGGEAFYDQISALHKSIRGSDPDAALYWFARMIDGGCDPLYLARRVVRMASEDIGNADPRALPLCMSAWDVQERLGSPEGELAVAQAIVYLACAPKSNAVYMAFKAAMREAGEHGSLEVPLHLRNAPTKLMKQLGYGEEYRYAHDEPEAYAAGEDYFPDELEPRQYYQPVPRGLELKIGEKLRHLSALDDASPRQRRK</sequence>
<name>F3CCN4_PSESG</name>
<dbReference type="GO" id="GO:0017116">
    <property type="term" value="F:single-stranded DNA helicase activity"/>
    <property type="evidence" value="ECO:0007669"/>
    <property type="project" value="TreeGrafter"/>
</dbReference>
<dbReference type="InterPro" id="IPR032423">
    <property type="entry name" value="AAA_assoc_2"/>
</dbReference>
<keyword evidence="1" id="KW-0547">Nucleotide-binding</keyword>
<dbReference type="GO" id="GO:0008047">
    <property type="term" value="F:enzyme activator activity"/>
    <property type="evidence" value="ECO:0007669"/>
    <property type="project" value="TreeGrafter"/>
</dbReference>
<dbReference type="FunFam" id="1.10.3710.10:FF:000001">
    <property type="entry name" value="Replication-associated recombination protein A"/>
    <property type="match status" value="1"/>
</dbReference>
<dbReference type="InterPro" id="IPR021886">
    <property type="entry name" value="MgsA_C"/>
</dbReference>
<proteinExistence type="predicted"/>
<evidence type="ECO:0000256" key="2">
    <source>
        <dbReference type="ARBA" id="ARBA00022840"/>
    </source>
</evidence>
<dbReference type="GO" id="GO:0000731">
    <property type="term" value="P:DNA synthesis involved in DNA repair"/>
    <property type="evidence" value="ECO:0007669"/>
    <property type="project" value="TreeGrafter"/>
</dbReference>
<dbReference type="PANTHER" id="PTHR13779">
    <property type="entry name" value="WERNER HELICASE-INTERACTING PROTEIN 1 FAMILY MEMBER"/>
    <property type="match status" value="1"/>
</dbReference>
<dbReference type="Pfam" id="PF12002">
    <property type="entry name" value="MgsA_C"/>
    <property type="match status" value="1"/>
</dbReference>
<dbReference type="FunFam" id="1.20.272.10:FF:000001">
    <property type="entry name" value="Putative AAA family ATPase"/>
    <property type="match status" value="1"/>
</dbReference>
<dbReference type="HOGENOM" id="CLU_017985_4_1_6"/>
<feature type="domain" description="AAA C-terminal" evidence="4">
    <location>
        <begin position="2"/>
        <end position="66"/>
    </location>
</feature>
<dbReference type="GO" id="GO:0003677">
    <property type="term" value="F:DNA binding"/>
    <property type="evidence" value="ECO:0007669"/>
    <property type="project" value="InterPro"/>
</dbReference>
<comment type="caution">
    <text evidence="5">The sequence shown here is derived from an EMBL/GenBank/DDBJ whole genome shotgun (WGS) entry which is preliminary data.</text>
</comment>
<dbReference type="Gene3D" id="1.20.272.10">
    <property type="match status" value="1"/>
</dbReference>
<evidence type="ECO:0000259" key="3">
    <source>
        <dbReference type="Pfam" id="PF12002"/>
    </source>
</evidence>
<dbReference type="PANTHER" id="PTHR13779:SF7">
    <property type="entry name" value="ATPASE WRNIP1"/>
    <property type="match status" value="1"/>
</dbReference>
<keyword evidence="2" id="KW-0067">ATP-binding</keyword>
<protein>
    <submittedName>
        <fullName evidence="5">Recombination factor protein RarA</fullName>
    </submittedName>
</protein>
<feature type="non-terminal residue" evidence="5">
    <location>
        <position position="1"/>
    </location>
</feature>
<dbReference type="CDD" id="cd18139">
    <property type="entry name" value="HLD_clamp_RarA"/>
    <property type="match status" value="1"/>
</dbReference>
<dbReference type="Pfam" id="PF16193">
    <property type="entry name" value="AAA_assoc_2"/>
    <property type="match status" value="1"/>
</dbReference>
<dbReference type="Proteomes" id="UP000005466">
    <property type="component" value="Unassembled WGS sequence"/>
</dbReference>
<dbReference type="SUPFAM" id="SSF48019">
    <property type="entry name" value="post-AAA+ oligomerization domain-like"/>
    <property type="match status" value="1"/>
</dbReference>
<dbReference type="GO" id="GO:0006261">
    <property type="term" value="P:DNA-templated DNA replication"/>
    <property type="evidence" value="ECO:0007669"/>
    <property type="project" value="TreeGrafter"/>
</dbReference>
<dbReference type="GO" id="GO:0005524">
    <property type="term" value="F:ATP binding"/>
    <property type="evidence" value="ECO:0007669"/>
    <property type="project" value="UniProtKB-KW"/>
</dbReference>
<dbReference type="InterPro" id="IPR051314">
    <property type="entry name" value="AAA_ATPase_RarA/MGS1/WRNIP1"/>
</dbReference>
<dbReference type="PATRIC" id="fig|875330.6.peg.4794"/>
<dbReference type="Gene3D" id="1.10.3710.10">
    <property type="entry name" value="DNA polymerase III clamp loader subunits, C-terminal domain"/>
    <property type="match status" value="1"/>
</dbReference>
<evidence type="ECO:0000256" key="1">
    <source>
        <dbReference type="ARBA" id="ARBA00022741"/>
    </source>
</evidence>
<dbReference type="AlphaFoldDB" id="F3CCN4"/>
<reference evidence="5 6" key="1">
    <citation type="journal article" date="2011" name="PLoS Pathog.">
        <title>Dynamic evolution of pathogenicity revealed by sequencing and comparative genomics of 19 Pseudomonas syringae isolates.</title>
        <authorList>
            <person name="Baltrus D.A."/>
            <person name="Nishimura M.T."/>
            <person name="Romanchuk A."/>
            <person name="Chang J.H."/>
            <person name="Mukhtar M.S."/>
            <person name="Cherkis K."/>
            <person name="Roach J."/>
            <person name="Grant S.R."/>
            <person name="Jones C.D."/>
            <person name="Dangl J.L."/>
        </authorList>
    </citation>
    <scope>NUCLEOTIDE SEQUENCE [LARGE SCALE GENOMIC DNA]</scope>
    <source>
        <strain evidence="6">race 4</strain>
    </source>
</reference>